<name>A0A6G0VYV4_APHCR</name>
<reference evidence="1 2" key="1">
    <citation type="submission" date="2019-08" db="EMBL/GenBank/DDBJ databases">
        <title>Whole genome of Aphis craccivora.</title>
        <authorList>
            <person name="Voronova N.V."/>
            <person name="Shulinski R.S."/>
            <person name="Bandarenka Y.V."/>
            <person name="Zhorov D.G."/>
            <person name="Warner D."/>
        </authorList>
    </citation>
    <scope>NUCLEOTIDE SEQUENCE [LARGE SCALE GENOMIC DNA]</scope>
    <source>
        <strain evidence="1">180601</strain>
        <tissue evidence="1">Whole Body</tissue>
    </source>
</reference>
<dbReference type="Proteomes" id="UP000478052">
    <property type="component" value="Unassembled WGS sequence"/>
</dbReference>
<protein>
    <submittedName>
        <fullName evidence="1">Protein ANTAGONIST OF LIKE HETEROCHROMATIN PROTEIN 1-like</fullName>
    </submittedName>
</protein>
<evidence type="ECO:0000313" key="1">
    <source>
        <dbReference type="EMBL" id="KAF0715113.1"/>
    </source>
</evidence>
<evidence type="ECO:0000313" key="2">
    <source>
        <dbReference type="Proteomes" id="UP000478052"/>
    </source>
</evidence>
<comment type="caution">
    <text evidence="1">The sequence shown here is derived from an EMBL/GenBank/DDBJ whole genome shotgun (WGS) entry which is preliminary data.</text>
</comment>
<keyword evidence="2" id="KW-1185">Reference proteome</keyword>
<proteinExistence type="predicted"/>
<accession>A0A6G0VYV4</accession>
<gene>
    <name evidence="1" type="ORF">FWK35_00024054</name>
</gene>
<dbReference type="EMBL" id="VUJU01010240">
    <property type="protein sequence ID" value="KAF0715113.1"/>
    <property type="molecule type" value="Genomic_DNA"/>
</dbReference>
<sequence>MHRQIMLNNNKIILALLREEEEDDQLLMNKKNKKRKPISNLFSTRKSEGFFEKLIKGHLATDSIKFREFFRLNRRQFDFVLSLIKNQIQKTPTMRWHEPITPEEKLAVTLR</sequence>
<dbReference type="AlphaFoldDB" id="A0A6G0VYV4"/>
<organism evidence="1 2">
    <name type="scientific">Aphis craccivora</name>
    <name type="common">Cowpea aphid</name>
    <dbReference type="NCBI Taxonomy" id="307492"/>
    <lineage>
        <taxon>Eukaryota</taxon>
        <taxon>Metazoa</taxon>
        <taxon>Ecdysozoa</taxon>
        <taxon>Arthropoda</taxon>
        <taxon>Hexapoda</taxon>
        <taxon>Insecta</taxon>
        <taxon>Pterygota</taxon>
        <taxon>Neoptera</taxon>
        <taxon>Paraneoptera</taxon>
        <taxon>Hemiptera</taxon>
        <taxon>Sternorrhyncha</taxon>
        <taxon>Aphidomorpha</taxon>
        <taxon>Aphidoidea</taxon>
        <taxon>Aphididae</taxon>
        <taxon>Aphidini</taxon>
        <taxon>Aphis</taxon>
        <taxon>Aphis</taxon>
    </lineage>
</organism>
<dbReference type="OrthoDB" id="6616618at2759"/>